<dbReference type="InterPro" id="IPR020084">
    <property type="entry name" value="NUDIX_hydrolase_CS"/>
</dbReference>
<proteinExistence type="inferred from homology"/>
<keyword evidence="5" id="KW-0460">Magnesium</keyword>
<keyword evidence="4" id="KW-0378">Hydrolase</keyword>
<comment type="caution">
    <text evidence="7">The sequence shown here is derived from an EMBL/GenBank/DDBJ whole genome shotgun (WGS) entry which is preliminary data.</text>
</comment>
<dbReference type="Proteomes" id="UP001301350">
    <property type="component" value="Unassembled WGS sequence"/>
</dbReference>
<evidence type="ECO:0000259" key="6">
    <source>
        <dbReference type="PROSITE" id="PS51462"/>
    </source>
</evidence>
<dbReference type="SUPFAM" id="SSF55811">
    <property type="entry name" value="Nudix"/>
    <property type="match status" value="1"/>
</dbReference>
<dbReference type="PANTHER" id="PTHR43758">
    <property type="entry name" value="7,8-DIHYDRO-8-OXOGUANINE TRIPHOSPHATASE"/>
    <property type="match status" value="1"/>
</dbReference>
<dbReference type="PANTHER" id="PTHR43758:SF2">
    <property type="entry name" value="OXIDIZED PURINE NUCLEOSIDE TRIPHOSPHATE HYDROLASE"/>
    <property type="match status" value="1"/>
</dbReference>
<dbReference type="CDD" id="cd03427">
    <property type="entry name" value="NUDIX_MTH1_Nudt1"/>
    <property type="match status" value="1"/>
</dbReference>
<evidence type="ECO:0000313" key="8">
    <source>
        <dbReference type="Proteomes" id="UP001301350"/>
    </source>
</evidence>
<dbReference type="PROSITE" id="PS00893">
    <property type="entry name" value="NUDIX_BOX"/>
    <property type="match status" value="1"/>
</dbReference>
<dbReference type="GO" id="GO:0046872">
    <property type="term" value="F:metal ion binding"/>
    <property type="evidence" value="ECO:0007669"/>
    <property type="project" value="UniProtKB-KW"/>
</dbReference>
<accession>A0AAV9IV94</accession>
<comment type="cofactor">
    <cofactor evidence="1">
        <name>Mg(2+)</name>
        <dbReference type="ChEBI" id="CHEBI:18420"/>
    </cofactor>
</comment>
<dbReference type="PROSITE" id="PS51462">
    <property type="entry name" value="NUDIX"/>
    <property type="match status" value="1"/>
</dbReference>
<gene>
    <name evidence="7" type="ORF">CDCA_CDCA07G2207</name>
</gene>
<evidence type="ECO:0000313" key="7">
    <source>
        <dbReference type="EMBL" id="KAK4536182.1"/>
    </source>
</evidence>
<dbReference type="EMBL" id="JANCYW010000007">
    <property type="protein sequence ID" value="KAK4536182.1"/>
    <property type="molecule type" value="Genomic_DNA"/>
</dbReference>
<dbReference type="GO" id="GO:0008413">
    <property type="term" value="F:8-oxo-7,8-dihydroguanosine triphosphate pyrophosphatase activity"/>
    <property type="evidence" value="ECO:0007669"/>
    <property type="project" value="TreeGrafter"/>
</dbReference>
<comment type="similarity">
    <text evidence="2">Belongs to the Nudix hydrolase family.</text>
</comment>
<dbReference type="AlphaFoldDB" id="A0AAV9IV94"/>
<organism evidence="7 8">
    <name type="scientific">Cyanidium caldarium</name>
    <name type="common">Red alga</name>
    <dbReference type="NCBI Taxonomy" id="2771"/>
    <lineage>
        <taxon>Eukaryota</taxon>
        <taxon>Rhodophyta</taxon>
        <taxon>Bangiophyceae</taxon>
        <taxon>Cyanidiales</taxon>
        <taxon>Cyanidiaceae</taxon>
        <taxon>Cyanidium</taxon>
    </lineage>
</organism>
<dbReference type="InterPro" id="IPR000086">
    <property type="entry name" value="NUDIX_hydrolase_dom"/>
</dbReference>
<protein>
    <recommendedName>
        <fullName evidence="6">Nudix hydrolase domain-containing protein</fullName>
    </recommendedName>
</protein>
<dbReference type="InterPro" id="IPR015797">
    <property type="entry name" value="NUDIX_hydrolase-like_dom_sf"/>
</dbReference>
<name>A0AAV9IV94_CYACA</name>
<evidence type="ECO:0000256" key="3">
    <source>
        <dbReference type="ARBA" id="ARBA00022723"/>
    </source>
</evidence>
<dbReference type="Gene3D" id="3.90.79.10">
    <property type="entry name" value="Nucleoside Triphosphate Pyrophosphohydrolase"/>
    <property type="match status" value="1"/>
</dbReference>
<reference evidence="7 8" key="1">
    <citation type="submission" date="2022-07" db="EMBL/GenBank/DDBJ databases">
        <title>Genome-wide signatures of adaptation to extreme environments.</title>
        <authorList>
            <person name="Cho C.H."/>
            <person name="Yoon H.S."/>
        </authorList>
    </citation>
    <scope>NUCLEOTIDE SEQUENCE [LARGE SCALE GENOMIC DNA]</scope>
    <source>
        <strain evidence="7 8">DBV 063 E5</strain>
    </source>
</reference>
<evidence type="ECO:0000256" key="1">
    <source>
        <dbReference type="ARBA" id="ARBA00001946"/>
    </source>
</evidence>
<keyword evidence="8" id="KW-1185">Reference proteome</keyword>
<dbReference type="GO" id="GO:0042262">
    <property type="term" value="P:DNA protection"/>
    <property type="evidence" value="ECO:0007669"/>
    <property type="project" value="TreeGrafter"/>
</dbReference>
<feature type="domain" description="Nudix hydrolase" evidence="6">
    <location>
        <begin position="11"/>
        <end position="164"/>
    </location>
</feature>
<evidence type="ECO:0000256" key="2">
    <source>
        <dbReference type="ARBA" id="ARBA00005582"/>
    </source>
</evidence>
<dbReference type="Pfam" id="PF00293">
    <property type="entry name" value="NUDIX"/>
    <property type="match status" value="1"/>
</dbReference>
<evidence type="ECO:0000256" key="4">
    <source>
        <dbReference type="ARBA" id="ARBA00022801"/>
    </source>
</evidence>
<evidence type="ECO:0000256" key="5">
    <source>
        <dbReference type="ARBA" id="ARBA00022842"/>
    </source>
</evidence>
<keyword evidence="3" id="KW-0479">Metal-binding</keyword>
<sequence length="219" mass="25081">MTWNGSPERIKRYTLFIGYHWNSPDGECILLGWKKRGFGQGKWNGFGGKIEAGESAPVAAQRELVEEAGVHCVDGERHSGEQSVCTRIEREARSLRYAGVLRFRFDRDGAAPMDVLLFSGTICPCRAPRESDEMRPQWFRRTEIPYAHMWPDDRIWLPQLLQADDQIYRSPTYGRVLSSSTASTAATFLYASFRYDRDAERILEHRVEHGDPPDPLSIE</sequence>
<dbReference type="GO" id="GO:0005737">
    <property type="term" value="C:cytoplasm"/>
    <property type="evidence" value="ECO:0007669"/>
    <property type="project" value="TreeGrafter"/>
</dbReference>